<dbReference type="InterPro" id="IPR003736">
    <property type="entry name" value="PAAI_dom"/>
</dbReference>
<sequence length="154" mass="17846">MLVMRKKTEELLNELNDLKKNTLINIMQIQFIFLSNQLDRLIAKMPINHEIFQPFGFLHGGATIILAESVGSSISFINIENEKKRKFNVFSIEISTNHIRSIKIKKGILFAEARIFHKGNILHFIQVNVYDEKKTMISFCKLTNIIIPIKKTCQ</sequence>
<evidence type="ECO:0000256" key="1">
    <source>
        <dbReference type="ARBA" id="ARBA00008324"/>
    </source>
</evidence>
<evidence type="ECO:0000259" key="3">
    <source>
        <dbReference type="Pfam" id="PF03061"/>
    </source>
</evidence>
<evidence type="ECO:0000313" key="4">
    <source>
        <dbReference type="EMBL" id="BBA17362.1"/>
    </source>
</evidence>
<accession>A0A224AKD7</accession>
<gene>
    <name evidence="4" type="ORF">STAT_446</name>
</gene>
<dbReference type="Proteomes" id="UP000263619">
    <property type="component" value="Chromosome"/>
</dbReference>
<dbReference type="Pfam" id="PF03061">
    <property type="entry name" value="4HBT"/>
    <property type="match status" value="1"/>
</dbReference>
<dbReference type="InterPro" id="IPR006683">
    <property type="entry name" value="Thioestr_dom"/>
</dbReference>
<dbReference type="EMBL" id="AP014608">
    <property type="protein sequence ID" value="BBA17362.1"/>
    <property type="molecule type" value="Genomic_DNA"/>
</dbReference>
<dbReference type="Gene3D" id="3.10.129.10">
    <property type="entry name" value="Hotdog Thioesterase"/>
    <property type="match status" value="1"/>
</dbReference>
<proteinExistence type="inferred from homology"/>
<evidence type="ECO:0000313" key="5">
    <source>
        <dbReference type="Proteomes" id="UP000263619"/>
    </source>
</evidence>
<evidence type="ECO:0000256" key="2">
    <source>
        <dbReference type="ARBA" id="ARBA00022801"/>
    </source>
</evidence>
<organism evidence="4 5">
    <name type="scientific">Blattabacterium cuenoti STAT</name>
    <dbReference type="NCBI Taxonomy" id="1457030"/>
    <lineage>
        <taxon>Bacteria</taxon>
        <taxon>Pseudomonadati</taxon>
        <taxon>Bacteroidota</taxon>
        <taxon>Flavobacteriia</taxon>
        <taxon>Flavobacteriales</taxon>
        <taxon>Blattabacteriaceae</taxon>
        <taxon>Blattabacterium</taxon>
    </lineage>
</organism>
<keyword evidence="5" id="KW-1185">Reference proteome</keyword>
<dbReference type="GO" id="GO:0005829">
    <property type="term" value="C:cytosol"/>
    <property type="evidence" value="ECO:0007669"/>
    <property type="project" value="TreeGrafter"/>
</dbReference>
<comment type="similarity">
    <text evidence="1">Belongs to the thioesterase PaaI family.</text>
</comment>
<reference evidence="4 5" key="1">
    <citation type="submission" date="2014-06" db="EMBL/GenBank/DDBJ databases">
        <title>Genome sequence of the intracellular symbiont Blattabacterium cuenoti, strain STAT from the wood feeding cockroach Salganea taiwanensis taiwanensis.</title>
        <authorList>
            <person name="Kinjo Y."/>
            <person name="Ohkuma M."/>
            <person name="Tokuda G."/>
        </authorList>
    </citation>
    <scope>NUCLEOTIDE SEQUENCE [LARGE SCALE GENOMIC DNA]</scope>
    <source>
        <strain evidence="4 5">STAT</strain>
    </source>
</reference>
<dbReference type="PANTHER" id="PTHR43240">
    <property type="entry name" value="1,4-DIHYDROXY-2-NAPHTHOYL-COA THIOESTERASE 1"/>
    <property type="match status" value="1"/>
</dbReference>
<dbReference type="AlphaFoldDB" id="A0A224AKD7"/>
<protein>
    <recommendedName>
        <fullName evidence="3">Thioesterase domain-containing protein</fullName>
    </recommendedName>
</protein>
<feature type="domain" description="Thioesterase" evidence="3">
    <location>
        <begin position="55"/>
        <end position="135"/>
    </location>
</feature>
<keyword evidence="2" id="KW-0378">Hydrolase</keyword>
<dbReference type="PANTHER" id="PTHR43240:SF5">
    <property type="entry name" value="1,4-DIHYDROXY-2-NAPHTHOYL-COA THIOESTERASE 1"/>
    <property type="match status" value="1"/>
</dbReference>
<name>A0A224AKD7_9FLAO</name>
<dbReference type="NCBIfam" id="TIGR00369">
    <property type="entry name" value="unchar_dom_1"/>
    <property type="match status" value="1"/>
</dbReference>
<dbReference type="GO" id="GO:0061522">
    <property type="term" value="F:1,4-dihydroxy-2-naphthoyl-CoA thioesterase activity"/>
    <property type="evidence" value="ECO:0007669"/>
    <property type="project" value="TreeGrafter"/>
</dbReference>
<dbReference type="InterPro" id="IPR029069">
    <property type="entry name" value="HotDog_dom_sf"/>
</dbReference>
<dbReference type="SUPFAM" id="SSF54637">
    <property type="entry name" value="Thioesterase/thiol ester dehydrase-isomerase"/>
    <property type="match status" value="1"/>
</dbReference>
<dbReference type="CDD" id="cd03443">
    <property type="entry name" value="PaaI_thioesterase"/>
    <property type="match status" value="1"/>
</dbReference>